<evidence type="ECO:0000256" key="9">
    <source>
        <dbReference type="ARBA" id="ARBA00032390"/>
    </source>
</evidence>
<evidence type="ECO:0000256" key="2">
    <source>
        <dbReference type="ARBA" id="ARBA00007553"/>
    </source>
</evidence>
<dbReference type="GO" id="GO:0030435">
    <property type="term" value="P:sporulation resulting in formation of a cellular spore"/>
    <property type="evidence" value="ECO:0007669"/>
    <property type="project" value="UniProtKB-KW"/>
</dbReference>
<dbReference type="GO" id="GO:0009254">
    <property type="term" value="P:peptidoglycan turnover"/>
    <property type="evidence" value="ECO:0007669"/>
    <property type="project" value="TreeGrafter"/>
</dbReference>
<dbReference type="SMART" id="SM00644">
    <property type="entry name" value="Ami_2"/>
    <property type="match status" value="1"/>
</dbReference>
<dbReference type="Pfam" id="PF01471">
    <property type="entry name" value="PG_binding_1"/>
    <property type="match status" value="1"/>
</dbReference>
<evidence type="ECO:0000256" key="7">
    <source>
        <dbReference type="ARBA" id="ARBA00023316"/>
    </source>
</evidence>
<dbReference type="SUPFAM" id="SSF55846">
    <property type="entry name" value="N-acetylmuramoyl-L-alanine amidase-like"/>
    <property type="match status" value="1"/>
</dbReference>
<evidence type="ECO:0000256" key="6">
    <source>
        <dbReference type="ARBA" id="ARBA00023287"/>
    </source>
</evidence>
<dbReference type="InterPro" id="IPR002502">
    <property type="entry name" value="Amidase_domain"/>
</dbReference>
<dbReference type="GO" id="GO:0071555">
    <property type="term" value="P:cell wall organization"/>
    <property type="evidence" value="ECO:0007669"/>
    <property type="project" value="UniProtKB-KW"/>
</dbReference>
<dbReference type="PANTHER" id="PTHR30417:SF11">
    <property type="entry name" value="N-ACETYLMURAMOYL-L-ALANINE AMIDASE XLYA"/>
    <property type="match status" value="1"/>
</dbReference>
<keyword evidence="4" id="KW-0378">Hydrolase</keyword>
<dbReference type="InterPro" id="IPR036365">
    <property type="entry name" value="PGBD-like_sf"/>
</dbReference>
<comment type="catalytic activity">
    <reaction evidence="1">
        <text>Hydrolyzes the link between N-acetylmuramoyl residues and L-amino acid residues in certain cell-wall glycopeptides.</text>
        <dbReference type="EC" id="3.5.1.28"/>
    </reaction>
</comment>
<evidence type="ECO:0000259" key="10">
    <source>
        <dbReference type="SMART" id="SM00644"/>
    </source>
</evidence>
<dbReference type="InterPro" id="IPR036505">
    <property type="entry name" value="Amidase/PGRP_sf"/>
</dbReference>
<dbReference type="GO" id="GO:0008745">
    <property type="term" value="F:N-acetylmuramoyl-L-alanine amidase activity"/>
    <property type="evidence" value="ECO:0007669"/>
    <property type="project" value="UniProtKB-EC"/>
</dbReference>
<dbReference type="GO" id="GO:0030420">
    <property type="term" value="P:establishment of competence for transformation"/>
    <property type="evidence" value="ECO:0007669"/>
    <property type="project" value="UniProtKB-KW"/>
</dbReference>
<dbReference type="EMBL" id="JXBC01000003">
    <property type="protein sequence ID" value="KIU11758.1"/>
    <property type="molecule type" value="Genomic_DNA"/>
</dbReference>
<keyword evidence="7" id="KW-0961">Cell wall biogenesis/degradation</keyword>
<gene>
    <name evidence="11" type="ORF">SC09_Contig24orf00855</name>
</gene>
<evidence type="ECO:0000256" key="8">
    <source>
        <dbReference type="ARBA" id="ARBA00030881"/>
    </source>
</evidence>
<comment type="caution">
    <text evidence="11">The sequence shown here is derived from an EMBL/GenBank/DDBJ whole genome shotgun (WGS) entry which is preliminary data.</text>
</comment>
<dbReference type="InterPro" id="IPR036366">
    <property type="entry name" value="PGBDSf"/>
</dbReference>
<evidence type="ECO:0000256" key="3">
    <source>
        <dbReference type="ARBA" id="ARBA00011901"/>
    </source>
</evidence>
<dbReference type="STRING" id="483913.AN935_12740"/>
<dbReference type="CDD" id="cd06583">
    <property type="entry name" value="PGRP"/>
    <property type="match status" value="1"/>
</dbReference>
<organism evidence="11 12">
    <name type="scientific">Bacillus subtilis</name>
    <dbReference type="NCBI Taxonomy" id="1423"/>
    <lineage>
        <taxon>Bacteria</taxon>
        <taxon>Bacillati</taxon>
        <taxon>Bacillota</taxon>
        <taxon>Bacilli</taxon>
        <taxon>Bacillales</taxon>
        <taxon>Bacillaceae</taxon>
        <taxon>Bacillus</taxon>
    </lineage>
</organism>
<dbReference type="PANTHER" id="PTHR30417">
    <property type="entry name" value="N-ACETYLMURAMOYL-L-ALANINE AMIDASE AMID"/>
    <property type="match status" value="1"/>
</dbReference>
<dbReference type="SUPFAM" id="SSF47090">
    <property type="entry name" value="PGBD-like"/>
    <property type="match status" value="1"/>
</dbReference>
<dbReference type="AlphaFoldDB" id="A0A0D1IQV6"/>
<dbReference type="InterPro" id="IPR002477">
    <property type="entry name" value="Peptidoglycan-bd-like"/>
</dbReference>
<dbReference type="InterPro" id="IPR051206">
    <property type="entry name" value="NAMLAA_amidase_2"/>
</dbReference>
<comment type="similarity">
    <text evidence="2">Belongs to the N-acetylmuramoyl-L-alanine amidase 2 family.</text>
</comment>
<dbReference type="Gene3D" id="1.10.101.10">
    <property type="entry name" value="PGBD-like superfamily/PGBD"/>
    <property type="match status" value="1"/>
</dbReference>
<feature type="domain" description="N-acetylmuramoyl-L-alanine amidase" evidence="10">
    <location>
        <begin position="11"/>
        <end position="154"/>
    </location>
</feature>
<evidence type="ECO:0000256" key="4">
    <source>
        <dbReference type="ARBA" id="ARBA00022801"/>
    </source>
</evidence>
<sequence length="250" mass="27504">MVTIKKDFIPVSNDNRPGYAMTPAYITVHNTANTAKGADAKMHANFVKNPSTSESWHFTVDDSVIYQHLPIDENGWHAGDGTNGTGNRKSIGIEICENADGDFGKATSNAQWLIRKLMKENNIPLHRVVPHKKWSGKECPRKLLNHWNSFINGISSSDTPPKEPLPSYPLPSGVIKLTSPYRKGTNILQLQKALAALHFYPDKGAKNNGIDGVYGPKTANAVKRFQLMNGLTADGIYGPKTKAKLKSKLK</sequence>
<evidence type="ECO:0000313" key="11">
    <source>
        <dbReference type="EMBL" id="KIU11758.1"/>
    </source>
</evidence>
<proteinExistence type="inferred from homology"/>
<dbReference type="Proteomes" id="UP000032247">
    <property type="component" value="Unassembled WGS sequence"/>
</dbReference>
<dbReference type="EC" id="3.5.1.28" evidence="3"/>
<evidence type="ECO:0000256" key="5">
    <source>
        <dbReference type="ARBA" id="ARBA00022969"/>
    </source>
</evidence>
<evidence type="ECO:0000256" key="1">
    <source>
        <dbReference type="ARBA" id="ARBA00001561"/>
    </source>
</evidence>
<dbReference type="Gene3D" id="3.40.80.10">
    <property type="entry name" value="Peptidoglycan recognition protein-like"/>
    <property type="match status" value="1"/>
</dbReference>
<dbReference type="PATRIC" id="fig|1423.173.peg.2414"/>
<keyword evidence="5" id="KW-0749">Sporulation</keyword>
<accession>A0A0D1IQV6</accession>
<protein>
    <recommendedName>
        <fullName evidence="3">N-acetylmuramoyl-L-alanine amidase</fullName>
        <ecNumber evidence="3">3.5.1.28</ecNumber>
    </recommendedName>
    <alternativeName>
        <fullName evidence="9">Autolysin</fullName>
    </alternativeName>
    <alternativeName>
        <fullName evidence="8">Cell wall hydrolase</fullName>
    </alternativeName>
</protein>
<dbReference type="Pfam" id="PF01510">
    <property type="entry name" value="Amidase_2"/>
    <property type="match status" value="1"/>
</dbReference>
<dbReference type="GO" id="GO:0009253">
    <property type="term" value="P:peptidoglycan catabolic process"/>
    <property type="evidence" value="ECO:0007669"/>
    <property type="project" value="InterPro"/>
</dbReference>
<name>A0A0D1IQV6_BACIU</name>
<keyword evidence="6" id="KW-0178">Competence</keyword>
<evidence type="ECO:0000313" key="12">
    <source>
        <dbReference type="Proteomes" id="UP000032247"/>
    </source>
</evidence>
<reference evidence="11 12" key="1">
    <citation type="submission" date="2014-12" db="EMBL/GenBank/DDBJ databases">
        <title>Comparative genome analysis of Bacillus coagulans HM-08, Clostridium butyricum HM-68, Bacillus subtilis HM-66 and Bacillus licheniformis BL-09.</title>
        <authorList>
            <person name="Zhang H."/>
        </authorList>
    </citation>
    <scope>NUCLEOTIDE SEQUENCE [LARGE SCALE GENOMIC DNA]</scope>
    <source>
        <strain evidence="11 12">HM-66</strain>
    </source>
</reference>